<evidence type="ECO:0000313" key="2">
    <source>
        <dbReference type="EMBL" id="MCS7476944.1"/>
    </source>
</evidence>
<dbReference type="Proteomes" id="UP001141259">
    <property type="component" value="Unassembled WGS sequence"/>
</dbReference>
<dbReference type="PANTHER" id="PTHR44013:SF1">
    <property type="entry name" value="ZINC-TYPE ALCOHOL DEHYDROGENASE-LIKE PROTEIN C16A3.02C"/>
    <property type="match status" value="1"/>
</dbReference>
<dbReference type="GO" id="GO:0016491">
    <property type="term" value="F:oxidoreductase activity"/>
    <property type="evidence" value="ECO:0007669"/>
    <property type="project" value="InterPro"/>
</dbReference>
<dbReference type="Gene3D" id="3.90.180.10">
    <property type="entry name" value="Medium-chain alcohol dehydrogenases, catalytic domain"/>
    <property type="match status" value="1"/>
</dbReference>
<comment type="caution">
    <text evidence="2">The sequence shown here is derived from an EMBL/GenBank/DDBJ whole genome shotgun (WGS) entry which is preliminary data.</text>
</comment>
<dbReference type="EMBL" id="JANYMP010000003">
    <property type="protein sequence ID" value="MCS7476944.1"/>
    <property type="molecule type" value="Genomic_DNA"/>
</dbReference>
<dbReference type="SUPFAM" id="SSF50129">
    <property type="entry name" value="GroES-like"/>
    <property type="match status" value="1"/>
</dbReference>
<reference evidence="2" key="1">
    <citation type="submission" date="2022-08" db="EMBL/GenBank/DDBJ databases">
        <authorList>
            <person name="Tistechok S."/>
            <person name="Samborskyy M."/>
            <person name="Roman I."/>
        </authorList>
    </citation>
    <scope>NUCLEOTIDE SEQUENCE</scope>
    <source>
        <strain evidence="2">DSM 103496</strain>
    </source>
</reference>
<dbReference type="InterPro" id="IPR052733">
    <property type="entry name" value="Chloroplast_QOR"/>
</dbReference>
<dbReference type="CDD" id="cd05289">
    <property type="entry name" value="MDR_like_2"/>
    <property type="match status" value="1"/>
</dbReference>
<organism evidence="2 3">
    <name type="scientific">Umezawaea endophytica</name>
    <dbReference type="NCBI Taxonomy" id="1654476"/>
    <lineage>
        <taxon>Bacteria</taxon>
        <taxon>Bacillati</taxon>
        <taxon>Actinomycetota</taxon>
        <taxon>Actinomycetes</taxon>
        <taxon>Pseudonocardiales</taxon>
        <taxon>Pseudonocardiaceae</taxon>
        <taxon>Umezawaea</taxon>
    </lineage>
</organism>
<dbReference type="InterPro" id="IPR011032">
    <property type="entry name" value="GroES-like_sf"/>
</dbReference>
<gene>
    <name evidence="2" type="ORF">NZH93_08755</name>
</gene>
<dbReference type="SMART" id="SM00829">
    <property type="entry name" value="PKS_ER"/>
    <property type="match status" value="1"/>
</dbReference>
<dbReference type="InterPro" id="IPR013154">
    <property type="entry name" value="ADH-like_N"/>
</dbReference>
<accession>A0A9X2VID9</accession>
<dbReference type="InterPro" id="IPR020843">
    <property type="entry name" value="ER"/>
</dbReference>
<dbReference type="SUPFAM" id="SSF51735">
    <property type="entry name" value="NAD(P)-binding Rossmann-fold domains"/>
    <property type="match status" value="1"/>
</dbReference>
<dbReference type="RefSeq" id="WP_259622457.1">
    <property type="nucleotide sequence ID" value="NZ_JANYMP010000003.1"/>
</dbReference>
<keyword evidence="3" id="KW-1185">Reference proteome</keyword>
<evidence type="ECO:0000259" key="1">
    <source>
        <dbReference type="SMART" id="SM00829"/>
    </source>
</evidence>
<dbReference type="Pfam" id="PF08240">
    <property type="entry name" value="ADH_N"/>
    <property type="match status" value="1"/>
</dbReference>
<dbReference type="Pfam" id="PF13602">
    <property type="entry name" value="ADH_zinc_N_2"/>
    <property type="match status" value="1"/>
</dbReference>
<sequence>MKAVRFHGFGDPDVLHYEDVDIPAPGAGQVRLRVAATSFNPIDAGVRAGNMQGPMPVALPHTPGRDVAGTVDALGEGVDGLTVGDQVIGFLPMTDDGAAAEYILVPADILTPAPTSIPLPDAAALPVVGLTAWQALFDHGGLAAGQRVLINGAGGAVGGYAIQLARWAGAHVTATASPRTGERAKTYGADEIVDHTTTALSTAVTEPVDVVLNLAPVAPEQLAALTTLVRPGGVVVNTTVWMPAPTDEDRGVRGINLFVRSDAEQLSRLVKLVDSGDLHVDIAQRVPLADLPALHAQAATGPLPGKVVVLVPGA</sequence>
<dbReference type="InterPro" id="IPR036291">
    <property type="entry name" value="NAD(P)-bd_dom_sf"/>
</dbReference>
<evidence type="ECO:0000313" key="3">
    <source>
        <dbReference type="Proteomes" id="UP001141259"/>
    </source>
</evidence>
<feature type="domain" description="Enoyl reductase (ER)" evidence="1">
    <location>
        <begin position="10"/>
        <end position="309"/>
    </location>
</feature>
<proteinExistence type="predicted"/>
<dbReference type="AlphaFoldDB" id="A0A9X2VID9"/>
<dbReference type="PANTHER" id="PTHR44013">
    <property type="entry name" value="ZINC-TYPE ALCOHOL DEHYDROGENASE-LIKE PROTEIN C16A3.02C"/>
    <property type="match status" value="1"/>
</dbReference>
<name>A0A9X2VID9_9PSEU</name>
<protein>
    <submittedName>
        <fullName evidence="2">NADP-dependent oxidoreductase</fullName>
    </submittedName>
</protein>
<dbReference type="Gene3D" id="3.40.50.720">
    <property type="entry name" value="NAD(P)-binding Rossmann-like Domain"/>
    <property type="match status" value="1"/>
</dbReference>